<dbReference type="EMBL" id="JBEPMP010000001">
    <property type="protein sequence ID" value="MET3727042.1"/>
    <property type="molecule type" value="Genomic_DNA"/>
</dbReference>
<evidence type="ECO:0000313" key="2">
    <source>
        <dbReference type="Proteomes" id="UP001549097"/>
    </source>
</evidence>
<sequence length="81" mass="9769">MYTLKHHQENKRTFHYRSATFELPVIVDKNGFVLEYPETIRKEILDRKKEFVVLHNKLCSFTLFLNFVPVESELLFIQEPI</sequence>
<dbReference type="Proteomes" id="UP001549097">
    <property type="component" value="Unassembled WGS sequence"/>
</dbReference>
<dbReference type="SUPFAM" id="SSF159275">
    <property type="entry name" value="PA1994-like"/>
    <property type="match status" value="1"/>
</dbReference>
<protein>
    <submittedName>
        <fullName evidence="1">Uncharacterized protein</fullName>
    </submittedName>
</protein>
<proteinExistence type="predicted"/>
<gene>
    <name evidence="1" type="ORF">ABID52_000623</name>
</gene>
<keyword evidence="2" id="KW-1185">Reference proteome</keyword>
<organism evidence="1 2">
    <name type="scientific">Fictibacillus halophilus</name>
    <dbReference type="NCBI Taxonomy" id="1610490"/>
    <lineage>
        <taxon>Bacteria</taxon>
        <taxon>Bacillati</taxon>
        <taxon>Bacillota</taxon>
        <taxon>Bacilli</taxon>
        <taxon>Bacillales</taxon>
        <taxon>Fictibacillaceae</taxon>
        <taxon>Fictibacillus</taxon>
    </lineage>
</organism>
<accession>A0ABV2LHJ6</accession>
<name>A0ABV2LHJ6_9BACL</name>
<evidence type="ECO:0000313" key="1">
    <source>
        <dbReference type="EMBL" id="MET3727042.1"/>
    </source>
</evidence>
<comment type="caution">
    <text evidence="1">The sequence shown here is derived from an EMBL/GenBank/DDBJ whole genome shotgun (WGS) entry which is preliminary data.</text>
</comment>
<reference evidence="1 2" key="1">
    <citation type="submission" date="2024-06" db="EMBL/GenBank/DDBJ databases">
        <title>Genomic Encyclopedia of Type Strains, Phase IV (KMG-IV): sequencing the most valuable type-strain genomes for metagenomic binning, comparative biology and taxonomic classification.</title>
        <authorList>
            <person name="Goeker M."/>
        </authorList>
    </citation>
    <scope>NUCLEOTIDE SEQUENCE [LARGE SCALE GENOMIC DNA]</scope>
    <source>
        <strain evidence="1 2">DSM 100124</strain>
    </source>
</reference>